<evidence type="ECO:0000313" key="1">
    <source>
        <dbReference type="EMBL" id="MBM7278422.1"/>
    </source>
</evidence>
<protein>
    <recommendedName>
        <fullName evidence="3">Ribosomally synthesized peptide with SipW-like signal peptide</fullName>
    </recommendedName>
</protein>
<sequence length="188" mass="18653">MTRLTWSSGASRRLRALLACGILLTTATIGTTALWTTSAATTSGTFTTANVEIKVNGSASYPFAFPGSLLPGDTTAFVINVQNTGSVSFHYNSKVSSATALGQAMLLKVVAGGSVSGSTCVSGSNGIQVADNVPITGSPVAFSTGRGPLAATTGSEALCLQLTLPTTAAGNLAGTGGSVTFTLDATVP</sequence>
<accession>A0AAW4G4S8</accession>
<evidence type="ECO:0008006" key="3">
    <source>
        <dbReference type="Google" id="ProtNLM"/>
    </source>
</evidence>
<dbReference type="RefSeq" id="WP_204718022.1">
    <property type="nucleotide sequence ID" value="NZ_JAFFGU010000004.1"/>
</dbReference>
<dbReference type="EMBL" id="JAFFGU010000004">
    <property type="protein sequence ID" value="MBM7278422.1"/>
    <property type="molecule type" value="Genomic_DNA"/>
</dbReference>
<name>A0AAW4G4S8_GORRU</name>
<dbReference type="AlphaFoldDB" id="A0AAW4G4S8"/>
<organism evidence="1 2">
    <name type="scientific">Gordonia rubripertincta</name>
    <name type="common">Rhodococcus corallinus</name>
    <dbReference type="NCBI Taxonomy" id="36822"/>
    <lineage>
        <taxon>Bacteria</taxon>
        <taxon>Bacillati</taxon>
        <taxon>Actinomycetota</taxon>
        <taxon>Actinomycetes</taxon>
        <taxon>Mycobacteriales</taxon>
        <taxon>Gordoniaceae</taxon>
        <taxon>Gordonia</taxon>
    </lineage>
</organism>
<reference evidence="1" key="1">
    <citation type="submission" date="2021-02" db="EMBL/GenBank/DDBJ databases">
        <title>Taxonomy, biology and ecology of Rhodococcus bacteria occurring in California pistachio and other woody hosts as revealed by genome sequence analyses.</title>
        <authorList>
            <person name="Riely B."/>
            <person name="Gai Y."/>
        </authorList>
    </citation>
    <scope>NUCLEOTIDE SEQUENCE</scope>
    <source>
        <strain evidence="1">BP-295</strain>
    </source>
</reference>
<evidence type="ECO:0000313" key="2">
    <source>
        <dbReference type="Proteomes" id="UP001195196"/>
    </source>
</evidence>
<gene>
    <name evidence="1" type="ORF">JTZ10_11690</name>
</gene>
<comment type="caution">
    <text evidence="1">The sequence shown here is derived from an EMBL/GenBank/DDBJ whole genome shotgun (WGS) entry which is preliminary data.</text>
</comment>
<proteinExistence type="predicted"/>
<dbReference type="Proteomes" id="UP001195196">
    <property type="component" value="Unassembled WGS sequence"/>
</dbReference>